<sequence length="573" mass="58718">MSRDGPGSERLVLDEDDDAPILPAAREDSVLERARRLLGRQAGGSGSFDDGAEDDGPSLGSGPSGGAKDSDAQPLVAQPDGPADGAASVPSTPAMAAVQDDAKSVSDTPRAWGAGGAWAAPGSQASGRGKAGQDDAASVGSGAGDGGSDLTASLSTMNKGLSALYLGGSGAASAKGSEAPGGRHSQDIVGDRLAAATRTPVRQPSRAPQWDSSPPGSLPTTVEACHATIRAQRSQVVELGARVAQLEQGNNRLRETGISLRVQAGQDASALEIARQRLEEVEAEAQKLRKERDLLLQRPSPYAPPAPTPTPARYGAAPAPPSPFTPAASPAAHQPYGSTPRRPAGSSAVPPPPAGSPAHGRSFGHAAAPSGFPADKPHRATSAASRFGEAAGAPSMEAGSVGTDGPSASASSRAGVQVPREGFFTAIREGIVLVKHCGWPARPHKRLVWLDVSDGDNPTLRWGPEGGGRSGKQSRSLGLRDIQQFAPGISSQILRRYGRSDQAGRYMSFSTEDGPTLDLEFETEDDQVAFFNHAHAMLSAYAEAFSAGLTGDAVTASVALTMDGTARRGSIRR</sequence>
<feature type="compositionally biased region" description="Basic and acidic residues" evidence="1">
    <location>
        <begin position="25"/>
        <end position="35"/>
    </location>
</feature>
<dbReference type="AlphaFoldDB" id="A0A5A8CKU5"/>
<accession>A0A5A8CKU5</accession>
<feature type="compositionally biased region" description="Basic and acidic residues" evidence="1">
    <location>
        <begin position="1"/>
        <end position="13"/>
    </location>
</feature>
<evidence type="ECO:0000313" key="2">
    <source>
        <dbReference type="EMBL" id="KAA0153144.1"/>
    </source>
</evidence>
<feature type="compositionally biased region" description="Low complexity" evidence="1">
    <location>
        <begin position="117"/>
        <end position="127"/>
    </location>
</feature>
<protein>
    <recommendedName>
        <fullName evidence="4">PH domain-containing protein</fullName>
    </recommendedName>
</protein>
<dbReference type="InterPro" id="IPR011993">
    <property type="entry name" value="PH-like_dom_sf"/>
</dbReference>
<comment type="caution">
    <text evidence="2">The sequence shown here is derived from an EMBL/GenBank/DDBJ whole genome shotgun (WGS) entry which is preliminary data.</text>
</comment>
<feature type="compositionally biased region" description="Low complexity" evidence="1">
    <location>
        <begin position="167"/>
        <end position="182"/>
    </location>
</feature>
<dbReference type="EMBL" id="VLTN01000017">
    <property type="protein sequence ID" value="KAA0153144.1"/>
    <property type="molecule type" value="Genomic_DNA"/>
</dbReference>
<evidence type="ECO:0008006" key="4">
    <source>
        <dbReference type="Google" id="ProtNLM"/>
    </source>
</evidence>
<dbReference type="Proteomes" id="UP000323011">
    <property type="component" value="Unassembled WGS sequence"/>
</dbReference>
<gene>
    <name evidence="2" type="ORF">FNF29_03332</name>
</gene>
<reference evidence="2 3" key="1">
    <citation type="submission" date="2019-07" db="EMBL/GenBank/DDBJ databases">
        <title>Genomes of Cafeteria roenbergensis.</title>
        <authorList>
            <person name="Fischer M.G."/>
            <person name="Hackl T."/>
            <person name="Roman M."/>
        </authorList>
    </citation>
    <scope>NUCLEOTIDE SEQUENCE [LARGE SCALE GENOMIC DNA]</scope>
    <source>
        <strain evidence="2 3">BVI</strain>
    </source>
</reference>
<feature type="compositionally biased region" description="Polar residues" evidence="1">
    <location>
        <begin position="210"/>
        <end position="219"/>
    </location>
</feature>
<feature type="region of interest" description="Disordered" evidence="1">
    <location>
        <begin position="167"/>
        <end position="219"/>
    </location>
</feature>
<feature type="region of interest" description="Disordered" evidence="1">
    <location>
        <begin position="291"/>
        <end position="416"/>
    </location>
</feature>
<proteinExistence type="predicted"/>
<organism evidence="2 3">
    <name type="scientific">Cafeteria roenbergensis</name>
    <name type="common">Marine flagellate</name>
    <dbReference type="NCBI Taxonomy" id="33653"/>
    <lineage>
        <taxon>Eukaryota</taxon>
        <taxon>Sar</taxon>
        <taxon>Stramenopiles</taxon>
        <taxon>Bigyra</taxon>
        <taxon>Opalozoa</taxon>
        <taxon>Bicosoecida</taxon>
        <taxon>Cafeteriaceae</taxon>
        <taxon>Cafeteria</taxon>
    </lineage>
</organism>
<evidence type="ECO:0000313" key="3">
    <source>
        <dbReference type="Proteomes" id="UP000323011"/>
    </source>
</evidence>
<feature type="region of interest" description="Disordered" evidence="1">
    <location>
        <begin position="1"/>
        <end position="154"/>
    </location>
</feature>
<dbReference type="Gene3D" id="2.30.29.30">
    <property type="entry name" value="Pleckstrin-homology domain (PH domain)/Phosphotyrosine-binding domain (PTB)"/>
    <property type="match status" value="1"/>
</dbReference>
<keyword evidence="3" id="KW-1185">Reference proteome</keyword>
<name>A0A5A8CKU5_CAFRO</name>
<feature type="compositionally biased region" description="Pro residues" evidence="1">
    <location>
        <begin position="301"/>
        <end position="310"/>
    </location>
</feature>
<evidence type="ECO:0000256" key="1">
    <source>
        <dbReference type="SAM" id="MobiDB-lite"/>
    </source>
</evidence>